<dbReference type="EMBL" id="GBXM01086869">
    <property type="protein sequence ID" value="JAH21708.1"/>
    <property type="molecule type" value="Transcribed_RNA"/>
</dbReference>
<evidence type="ECO:0000313" key="1">
    <source>
        <dbReference type="EMBL" id="JAH21708.1"/>
    </source>
</evidence>
<protein>
    <submittedName>
        <fullName evidence="1">Uncharacterized protein</fullName>
    </submittedName>
</protein>
<accession>A0A0E9R047</accession>
<sequence>MHFLFCFFPPDSSLSSLKVSHLPIGTEQLRLMPMNVTN</sequence>
<organism evidence="1">
    <name type="scientific">Anguilla anguilla</name>
    <name type="common">European freshwater eel</name>
    <name type="synonym">Muraena anguilla</name>
    <dbReference type="NCBI Taxonomy" id="7936"/>
    <lineage>
        <taxon>Eukaryota</taxon>
        <taxon>Metazoa</taxon>
        <taxon>Chordata</taxon>
        <taxon>Craniata</taxon>
        <taxon>Vertebrata</taxon>
        <taxon>Euteleostomi</taxon>
        <taxon>Actinopterygii</taxon>
        <taxon>Neopterygii</taxon>
        <taxon>Teleostei</taxon>
        <taxon>Anguilliformes</taxon>
        <taxon>Anguillidae</taxon>
        <taxon>Anguilla</taxon>
    </lineage>
</organism>
<name>A0A0E9R047_ANGAN</name>
<reference evidence="1" key="1">
    <citation type="submission" date="2014-11" db="EMBL/GenBank/DDBJ databases">
        <authorList>
            <person name="Amaro Gonzalez C."/>
        </authorList>
    </citation>
    <scope>NUCLEOTIDE SEQUENCE</scope>
</reference>
<dbReference type="AlphaFoldDB" id="A0A0E9R047"/>
<reference evidence="1" key="2">
    <citation type="journal article" date="2015" name="Fish Shellfish Immunol.">
        <title>Early steps in the European eel (Anguilla anguilla)-Vibrio vulnificus interaction in the gills: Role of the RtxA13 toxin.</title>
        <authorList>
            <person name="Callol A."/>
            <person name="Pajuelo D."/>
            <person name="Ebbesson L."/>
            <person name="Teles M."/>
            <person name="MacKenzie S."/>
            <person name="Amaro C."/>
        </authorList>
    </citation>
    <scope>NUCLEOTIDE SEQUENCE</scope>
</reference>
<proteinExistence type="predicted"/>